<gene>
    <name evidence="1" type="primary">74</name>
    <name evidence="1" type="ORF">PBI_SOUR_74</name>
</gene>
<dbReference type="RefSeq" id="YP_009625645.1">
    <property type="nucleotide sequence ID" value="NC_042132.1"/>
</dbReference>
<dbReference type="InterPro" id="IPR026325">
    <property type="entry name" value="DUF932"/>
</dbReference>
<dbReference type="GeneID" id="40102539"/>
<evidence type="ECO:0000313" key="1">
    <source>
        <dbReference type="EMBL" id="AWN04275.1"/>
    </source>
</evidence>
<evidence type="ECO:0000313" key="2">
    <source>
        <dbReference type="Proteomes" id="UP000246591"/>
    </source>
</evidence>
<dbReference type="EMBL" id="MH153810">
    <property type="protein sequence ID" value="AWN04275.1"/>
    <property type="molecule type" value="Genomic_DNA"/>
</dbReference>
<dbReference type="Proteomes" id="UP000246591">
    <property type="component" value="Segment"/>
</dbReference>
<dbReference type="Pfam" id="PF06067">
    <property type="entry name" value="DUF932"/>
    <property type="match status" value="1"/>
</dbReference>
<reference evidence="2" key="1">
    <citation type="submission" date="2018-03" db="EMBL/GenBank/DDBJ databases">
        <authorList>
            <person name="Keele B.F."/>
        </authorList>
    </citation>
    <scope>NUCLEOTIDE SEQUENCE [LARGE SCALE GENOMIC DNA]</scope>
</reference>
<name>A0A2U8UKW7_9CAUD</name>
<organism evidence="1 2">
    <name type="scientific">Gordonia phage Sour</name>
    <dbReference type="NCBI Taxonomy" id="2182349"/>
    <lineage>
        <taxon>Viruses</taxon>
        <taxon>Duplodnaviria</taxon>
        <taxon>Heunggongvirae</taxon>
        <taxon>Uroviricota</taxon>
        <taxon>Caudoviricetes</taxon>
        <taxon>Sourvirus</taxon>
        <taxon>Sourvirus sour</taxon>
    </lineage>
</organism>
<sequence>MGHELDITNGVVSYADSRTDAWHQLGQQVGHLMTPDEALEAANMKGWNVRKEPLLAQVGDELIPIEGKFATVRDNPVTGQVETLGVVGNWWAAFQNEETTDLLGEIVDEGGAHIETIGALHGGRQTFVTMKMPDAVEIESPVTGKIDTTEMYLAILNSHDGQGALRAIATPVRIVCANTQRMAENAARSSVSIHHTGTPSARLAEVRRALGMTFKVHDTYADTMIRWAEVELTDAQVLDAFSKIVAADKAETERQRAGRVETASKVMEIYRSSATVDDFRGTAFGAYNALTEYADHFMPVRGKANAADARALRTLTSANLADLKVTAFSQFAALAS</sequence>
<proteinExistence type="predicted"/>
<dbReference type="NCBIfam" id="TIGR03299">
    <property type="entry name" value="LGT_TIGR03299"/>
    <property type="match status" value="1"/>
</dbReference>
<keyword evidence="2" id="KW-1185">Reference proteome</keyword>
<accession>A0A2U8UKW7</accession>
<dbReference type="InterPro" id="IPR017686">
    <property type="entry name" value="Phg/plasmid-like_prot"/>
</dbReference>
<protein>
    <submittedName>
        <fullName evidence="1">Uncharacterized protein</fullName>
    </submittedName>
</protein>
<dbReference type="KEGG" id="vg:40102539"/>